<evidence type="ECO:0000313" key="5">
    <source>
        <dbReference type="Proteomes" id="UP000199403"/>
    </source>
</evidence>
<evidence type="ECO:0000259" key="3">
    <source>
        <dbReference type="Pfam" id="PF02581"/>
    </source>
</evidence>
<name>A0A1H6ZPE9_9BACT</name>
<dbReference type="PANTHER" id="PTHR20857">
    <property type="entry name" value="THIAMINE-PHOSPHATE PYROPHOSPHORYLASE"/>
    <property type="match status" value="1"/>
</dbReference>
<dbReference type="STRING" id="1416801.SAMN05192553_104403"/>
<evidence type="ECO:0000256" key="1">
    <source>
        <dbReference type="ARBA" id="ARBA00004948"/>
    </source>
</evidence>
<dbReference type="GO" id="GO:0004789">
    <property type="term" value="F:thiamine-phosphate diphosphorylase activity"/>
    <property type="evidence" value="ECO:0007669"/>
    <property type="project" value="TreeGrafter"/>
</dbReference>
<reference evidence="5" key="1">
    <citation type="submission" date="2016-10" db="EMBL/GenBank/DDBJ databases">
        <authorList>
            <person name="Varghese N."/>
            <person name="Submissions S."/>
        </authorList>
    </citation>
    <scope>NUCLEOTIDE SEQUENCE [LARGE SCALE GENOMIC DNA]</scope>
    <source>
        <strain evidence="5">IBRC-M 10761</strain>
    </source>
</reference>
<evidence type="ECO:0000256" key="2">
    <source>
        <dbReference type="ARBA" id="ARBA00022977"/>
    </source>
</evidence>
<dbReference type="RefSeq" id="WP_092175881.1">
    <property type="nucleotide sequence ID" value="NZ_FNZH01000004.1"/>
</dbReference>
<dbReference type="InterPro" id="IPR022998">
    <property type="entry name" value="ThiamineP_synth_TenI"/>
</dbReference>
<keyword evidence="2" id="KW-0784">Thiamine biosynthesis</keyword>
<feature type="domain" description="Thiamine phosphate synthase/TenI" evidence="3">
    <location>
        <begin position="12"/>
        <end position="193"/>
    </location>
</feature>
<dbReference type="Pfam" id="PF02581">
    <property type="entry name" value="TMP-TENI"/>
    <property type="match status" value="1"/>
</dbReference>
<dbReference type="SUPFAM" id="SSF51391">
    <property type="entry name" value="Thiamin phosphate synthase"/>
    <property type="match status" value="1"/>
</dbReference>
<dbReference type="AlphaFoldDB" id="A0A1H6ZPE9"/>
<dbReference type="CDD" id="cd00564">
    <property type="entry name" value="TMP_TenI"/>
    <property type="match status" value="1"/>
</dbReference>
<dbReference type="GO" id="GO:0009228">
    <property type="term" value="P:thiamine biosynthetic process"/>
    <property type="evidence" value="ECO:0007669"/>
    <property type="project" value="UniProtKB-KW"/>
</dbReference>
<dbReference type="GO" id="GO:0005737">
    <property type="term" value="C:cytoplasm"/>
    <property type="evidence" value="ECO:0007669"/>
    <property type="project" value="TreeGrafter"/>
</dbReference>
<protein>
    <submittedName>
        <fullName evidence="4">Thiamine-phosphate diphosphorylase</fullName>
    </submittedName>
</protein>
<dbReference type="Gene3D" id="3.20.20.70">
    <property type="entry name" value="Aldolase class I"/>
    <property type="match status" value="1"/>
</dbReference>
<comment type="pathway">
    <text evidence="1">Cofactor biosynthesis; thiamine diphosphate biosynthesis.</text>
</comment>
<dbReference type="InterPro" id="IPR013785">
    <property type="entry name" value="Aldolase_TIM"/>
</dbReference>
<accession>A0A1H6ZPE9</accession>
<organism evidence="4 5">
    <name type="scientific">Cyclobacterium xiamenense</name>
    <dbReference type="NCBI Taxonomy" id="1297121"/>
    <lineage>
        <taxon>Bacteria</taxon>
        <taxon>Pseudomonadati</taxon>
        <taxon>Bacteroidota</taxon>
        <taxon>Cytophagia</taxon>
        <taxon>Cytophagales</taxon>
        <taxon>Cyclobacteriaceae</taxon>
        <taxon>Cyclobacterium</taxon>
    </lineage>
</organism>
<evidence type="ECO:0000313" key="4">
    <source>
        <dbReference type="EMBL" id="SEJ51480.1"/>
    </source>
</evidence>
<keyword evidence="5" id="KW-1185">Reference proteome</keyword>
<dbReference type="Proteomes" id="UP000199403">
    <property type="component" value="Unassembled WGS sequence"/>
</dbReference>
<dbReference type="OrthoDB" id="9810880at2"/>
<dbReference type="EMBL" id="FNZH01000004">
    <property type="protein sequence ID" value="SEJ51480.1"/>
    <property type="molecule type" value="Genomic_DNA"/>
</dbReference>
<sequence length="218" mass="24420">MKPLNLSAEKEIYLVVDPGSKPEADLFQALERVFRYPLVALQIWDNFSDTRQKQRFIQNLCSLAAPYPFPVLINNAWEWVATTDLDGVHFDQIPEKFAEITRQLPKNTLLGLTCTNDLSAMRWAEKNRFDYISFCSVFPSPSAGACELVSQDTLRAAAAESHLPFFLAGGIRTDNLDQLAGIPYRGLALISGILGQPDPEAAMHQFTDLLQTNQKNET</sequence>
<proteinExistence type="predicted"/>
<dbReference type="PANTHER" id="PTHR20857:SF23">
    <property type="entry name" value="THIAMINE BIOSYNTHETIC BIFUNCTIONAL ENZYME"/>
    <property type="match status" value="1"/>
</dbReference>
<dbReference type="InterPro" id="IPR036206">
    <property type="entry name" value="ThiamineP_synth_sf"/>
</dbReference>
<gene>
    <name evidence="4" type="ORF">SAMN05192553_104403</name>
</gene>